<comment type="subcellular location">
    <subcellularLocation>
        <location evidence="1">Membrane</location>
        <topology evidence="1">Multi-pass membrane protein</topology>
    </subcellularLocation>
</comment>
<dbReference type="InterPro" id="IPR017464">
    <property type="entry name" value="Sugar_tfrase_EpsB_2"/>
</dbReference>
<evidence type="ECO:0000256" key="5">
    <source>
        <dbReference type="ARBA" id="ARBA00022989"/>
    </source>
</evidence>
<evidence type="ECO:0000256" key="7">
    <source>
        <dbReference type="SAM" id="Phobius"/>
    </source>
</evidence>
<evidence type="ECO:0000313" key="10">
    <source>
        <dbReference type="Proteomes" id="UP001058602"/>
    </source>
</evidence>
<evidence type="ECO:0000259" key="8">
    <source>
        <dbReference type="Pfam" id="PF02397"/>
    </source>
</evidence>
<protein>
    <submittedName>
        <fullName evidence="9">TIGR03013 family PEP-CTERM/XrtA system glycosyltransferase</fullName>
    </submittedName>
</protein>
<comment type="similarity">
    <text evidence="2">Belongs to the bacterial sugar transferase family.</text>
</comment>
<keyword evidence="5 7" id="KW-1133">Transmembrane helix</keyword>
<evidence type="ECO:0000256" key="2">
    <source>
        <dbReference type="ARBA" id="ARBA00006464"/>
    </source>
</evidence>
<dbReference type="Pfam" id="PF02397">
    <property type="entry name" value="Bac_transf"/>
    <property type="match status" value="1"/>
</dbReference>
<dbReference type="Gene3D" id="3.40.50.720">
    <property type="entry name" value="NAD(P)-binding Rossmann-like Domain"/>
    <property type="match status" value="1"/>
</dbReference>
<dbReference type="InterPro" id="IPR017475">
    <property type="entry name" value="EPS_sugar_tfrase"/>
</dbReference>
<evidence type="ECO:0000256" key="6">
    <source>
        <dbReference type="ARBA" id="ARBA00023136"/>
    </source>
</evidence>
<organism evidence="9 10">
    <name type="scientific">Vibrio japonicus</name>
    <dbReference type="NCBI Taxonomy" id="1824638"/>
    <lineage>
        <taxon>Bacteria</taxon>
        <taxon>Pseudomonadati</taxon>
        <taxon>Pseudomonadota</taxon>
        <taxon>Gammaproteobacteria</taxon>
        <taxon>Vibrionales</taxon>
        <taxon>Vibrionaceae</taxon>
        <taxon>Vibrio</taxon>
    </lineage>
</organism>
<dbReference type="NCBIfam" id="TIGR03025">
    <property type="entry name" value="EPS_sugtrans"/>
    <property type="match status" value="1"/>
</dbReference>
<feature type="transmembrane region" description="Helical" evidence="7">
    <location>
        <begin position="84"/>
        <end position="106"/>
    </location>
</feature>
<dbReference type="Proteomes" id="UP001058602">
    <property type="component" value="Chromosome 2"/>
</dbReference>
<dbReference type="EMBL" id="CP102097">
    <property type="protein sequence ID" value="UUM32269.1"/>
    <property type="molecule type" value="Genomic_DNA"/>
</dbReference>
<dbReference type="RefSeq" id="WP_257085931.1">
    <property type="nucleotide sequence ID" value="NZ_CP102097.1"/>
</dbReference>
<dbReference type="PANTHER" id="PTHR30576">
    <property type="entry name" value="COLANIC BIOSYNTHESIS UDP-GLUCOSE LIPID CARRIER TRANSFERASE"/>
    <property type="match status" value="1"/>
</dbReference>
<evidence type="ECO:0000313" key="9">
    <source>
        <dbReference type="EMBL" id="UUM32269.1"/>
    </source>
</evidence>
<feature type="transmembrane region" description="Helical" evidence="7">
    <location>
        <begin position="118"/>
        <end position="138"/>
    </location>
</feature>
<proteinExistence type="inferred from homology"/>
<dbReference type="NCBIfam" id="TIGR03013">
    <property type="entry name" value="EpsB_2"/>
    <property type="match status" value="1"/>
</dbReference>
<accession>A0ABY5LNI3</accession>
<keyword evidence="10" id="KW-1185">Reference proteome</keyword>
<evidence type="ECO:0000256" key="1">
    <source>
        <dbReference type="ARBA" id="ARBA00004141"/>
    </source>
</evidence>
<evidence type="ECO:0000256" key="3">
    <source>
        <dbReference type="ARBA" id="ARBA00022679"/>
    </source>
</evidence>
<dbReference type="PANTHER" id="PTHR30576:SF21">
    <property type="entry name" value="UDP-GLUCOSE:UNDECAPRENYL-PHOSPHATE GLUCOSE-1-PHOSPHATE TRANSFERASE"/>
    <property type="match status" value="1"/>
</dbReference>
<reference evidence="9" key="1">
    <citation type="submission" date="2022-07" db="EMBL/GenBank/DDBJ databases">
        <title>Complete genome of Vibrio japonicus strain JCM 31412T and phylogenomic assessment of the Nereis clade of the genus Vibrio.</title>
        <authorList>
            <person name="Shlafstein M.D."/>
            <person name="Emsley S.A."/>
            <person name="Ushijima B."/>
            <person name="Videau P."/>
            <person name="Saw J.H."/>
        </authorList>
    </citation>
    <scope>NUCLEOTIDE SEQUENCE</scope>
    <source>
        <strain evidence="9">JCM 31412</strain>
    </source>
</reference>
<evidence type="ECO:0000256" key="4">
    <source>
        <dbReference type="ARBA" id="ARBA00022692"/>
    </source>
</evidence>
<feature type="transmembrane region" description="Helical" evidence="7">
    <location>
        <begin position="276"/>
        <end position="303"/>
    </location>
</feature>
<keyword evidence="3" id="KW-0808">Transferase</keyword>
<keyword evidence="6 7" id="KW-0472">Membrane</keyword>
<gene>
    <name evidence="9" type="ORF">NP165_18470</name>
</gene>
<feature type="domain" description="Bacterial sugar transferase" evidence="8">
    <location>
        <begin position="279"/>
        <end position="461"/>
    </location>
</feature>
<name>A0ABY5LNI3_9VIBR</name>
<sequence>MSSAKFHGLNTNNTLMIVTDFMMTFISFILTLFCAKLFVNHFYLSYTDLEVYIQFFVFAIPLHLTLLGVGLYNEKLRESFNGITIRILVAVILGYILTYLLSQLFIDDFFPPSFNELLSVIAFLTLTNLRFIIIKLGLNQLSKRRILVLGSGQRASIIEQCMRRKSDRIGLDFIGFISVEGDANGQLKQEKVLTLSEPLESFVKSNGVDELVIAIDERRNNLPFEDLLGLKQLGVRITDIIDFVERETGQVAVSHLNPSWFLFQNHRSKNQLRTSAYWLFNCCVAIGIALLTFPFMILTAIAIKLESGLRFPILYSQERVGLNGESFFLYKFTSMRADAEKNGVQWAQKNDPRTTKVGKFIRKFRIDELPQLYNVIIGDMSFVGPRPERPQFTEGLSSSIPYYNQRHNVKPGLTGWAQLKYPYGSSEKDALEKLKFDLYYIRNRNFTLDLLILLKTSEIILFGKGQ</sequence>
<dbReference type="InterPro" id="IPR003362">
    <property type="entry name" value="Bact_transf"/>
</dbReference>
<feature type="transmembrane region" description="Helical" evidence="7">
    <location>
        <begin position="51"/>
        <end position="72"/>
    </location>
</feature>
<feature type="transmembrane region" description="Helical" evidence="7">
    <location>
        <begin position="21"/>
        <end position="39"/>
    </location>
</feature>
<keyword evidence="4 7" id="KW-0812">Transmembrane</keyword>